<dbReference type="PROSITE" id="PS50893">
    <property type="entry name" value="ABC_TRANSPORTER_2"/>
    <property type="match status" value="1"/>
</dbReference>
<dbReference type="PROSITE" id="PS00211">
    <property type="entry name" value="ABC_TRANSPORTER_1"/>
    <property type="match status" value="1"/>
</dbReference>
<dbReference type="InterPro" id="IPR003439">
    <property type="entry name" value="ABC_transporter-like_ATP-bd"/>
</dbReference>
<dbReference type="RefSeq" id="WP_250724123.1">
    <property type="nucleotide sequence ID" value="NZ_CP098400.1"/>
</dbReference>
<keyword evidence="7" id="KW-1185">Reference proteome</keyword>
<dbReference type="SMART" id="SM00382">
    <property type="entry name" value="AAA"/>
    <property type="match status" value="1"/>
</dbReference>
<dbReference type="Gene3D" id="3.40.50.300">
    <property type="entry name" value="P-loop containing nucleotide triphosphate hydrolases"/>
    <property type="match status" value="1"/>
</dbReference>
<dbReference type="InterPro" id="IPR027417">
    <property type="entry name" value="P-loop_NTPase"/>
</dbReference>
<keyword evidence="2" id="KW-0813">Transport</keyword>
<evidence type="ECO:0000313" key="6">
    <source>
        <dbReference type="EMBL" id="URW80011.1"/>
    </source>
</evidence>
<dbReference type="EMBL" id="CP098400">
    <property type="protein sequence ID" value="URW80011.1"/>
    <property type="molecule type" value="Genomic_DNA"/>
</dbReference>
<evidence type="ECO:0000256" key="4">
    <source>
        <dbReference type="ARBA" id="ARBA00022840"/>
    </source>
</evidence>
<keyword evidence="3" id="KW-0547">Nucleotide-binding</keyword>
<name>A0A9J6ZQX3_9BACT</name>
<organism evidence="6 7">
    <name type="scientific">Xiashengella succiniciproducens</name>
    <dbReference type="NCBI Taxonomy" id="2949635"/>
    <lineage>
        <taxon>Bacteria</taxon>
        <taxon>Pseudomonadati</taxon>
        <taxon>Bacteroidota</taxon>
        <taxon>Bacteroidia</taxon>
        <taxon>Marinilabiliales</taxon>
        <taxon>Marinilabiliaceae</taxon>
        <taxon>Xiashengella</taxon>
    </lineage>
</organism>
<reference evidence="6" key="1">
    <citation type="submission" date="2022-05" db="EMBL/GenBank/DDBJ databases">
        <authorList>
            <person name="Sun X."/>
        </authorList>
    </citation>
    <scope>NUCLEOTIDE SEQUENCE</scope>
    <source>
        <strain evidence="6">Ai-910</strain>
    </source>
</reference>
<keyword evidence="4 6" id="KW-0067">ATP-binding</keyword>
<dbReference type="GO" id="GO:0016887">
    <property type="term" value="F:ATP hydrolysis activity"/>
    <property type="evidence" value="ECO:0007669"/>
    <property type="project" value="InterPro"/>
</dbReference>
<dbReference type="PANTHER" id="PTHR42734">
    <property type="entry name" value="METAL TRANSPORT SYSTEM ATP-BINDING PROTEIN TM_0124-RELATED"/>
    <property type="match status" value="1"/>
</dbReference>
<evidence type="ECO:0000313" key="7">
    <source>
        <dbReference type="Proteomes" id="UP001056426"/>
    </source>
</evidence>
<evidence type="ECO:0000256" key="1">
    <source>
        <dbReference type="ARBA" id="ARBA00005417"/>
    </source>
</evidence>
<proteinExistence type="inferred from homology"/>
<evidence type="ECO:0000256" key="3">
    <source>
        <dbReference type="ARBA" id="ARBA00022741"/>
    </source>
</evidence>
<evidence type="ECO:0000259" key="5">
    <source>
        <dbReference type="PROSITE" id="PS50893"/>
    </source>
</evidence>
<comment type="similarity">
    <text evidence="1">Belongs to the ABC transporter superfamily.</text>
</comment>
<dbReference type="AlphaFoldDB" id="A0A9J6ZQX3"/>
<sequence length="243" mass="27108">MNKPIAELENISAGYQGETVLSDVNLKIYPEDFIGVIGPNGGGKTTMVKVLLGILRPYKGRILFPSGKITIGYLPQASQIDRSFPITVEELVQSGIKSLNPLWPRISKEQKKKCLELINQTGLAEYAKRPIGQLSGGQLQRAFLCRALINEPQLLILDEPNTYVDKNFEDELYKWLKVLNGHMAILLVSHDVGTISSMVKTIACVNHQVHYHHSNEVDEGVLKCYNAPLKVVTHKQPENLIKP</sequence>
<reference evidence="6" key="2">
    <citation type="submission" date="2022-06" db="EMBL/GenBank/DDBJ databases">
        <title>Xiashengella guii gen. nov. sp. nov., a bacterium isolated form anaerobic digestion tank.</title>
        <authorList>
            <person name="Huang H."/>
        </authorList>
    </citation>
    <scope>NUCLEOTIDE SEQUENCE</scope>
    <source>
        <strain evidence="6">Ai-910</strain>
    </source>
</reference>
<dbReference type="Proteomes" id="UP001056426">
    <property type="component" value="Chromosome"/>
</dbReference>
<dbReference type="PANTHER" id="PTHR42734:SF17">
    <property type="entry name" value="METAL TRANSPORT SYSTEM ATP-BINDING PROTEIN TM_0124-RELATED"/>
    <property type="match status" value="1"/>
</dbReference>
<dbReference type="KEGG" id="alkq:M9189_01380"/>
<dbReference type="InterPro" id="IPR050153">
    <property type="entry name" value="Metal_Ion_Import_ABC"/>
</dbReference>
<dbReference type="InterPro" id="IPR017871">
    <property type="entry name" value="ABC_transporter-like_CS"/>
</dbReference>
<gene>
    <name evidence="6" type="ORF">M9189_01380</name>
</gene>
<dbReference type="InterPro" id="IPR003593">
    <property type="entry name" value="AAA+_ATPase"/>
</dbReference>
<feature type="domain" description="ABC transporter" evidence="5">
    <location>
        <begin position="6"/>
        <end position="231"/>
    </location>
</feature>
<accession>A0A9J6ZQX3</accession>
<protein>
    <submittedName>
        <fullName evidence="6">ABC transporter ATP-binding protein</fullName>
    </submittedName>
</protein>
<dbReference type="CDD" id="cd03235">
    <property type="entry name" value="ABC_Metallic_Cations"/>
    <property type="match status" value="1"/>
</dbReference>
<evidence type="ECO:0000256" key="2">
    <source>
        <dbReference type="ARBA" id="ARBA00022448"/>
    </source>
</evidence>
<dbReference type="Pfam" id="PF00005">
    <property type="entry name" value="ABC_tran"/>
    <property type="match status" value="1"/>
</dbReference>
<dbReference type="SUPFAM" id="SSF52540">
    <property type="entry name" value="P-loop containing nucleoside triphosphate hydrolases"/>
    <property type="match status" value="1"/>
</dbReference>
<dbReference type="GO" id="GO:0005524">
    <property type="term" value="F:ATP binding"/>
    <property type="evidence" value="ECO:0007669"/>
    <property type="project" value="UniProtKB-KW"/>
</dbReference>